<keyword evidence="3" id="KW-1185">Reference proteome</keyword>
<feature type="transmembrane region" description="Helical" evidence="1">
    <location>
        <begin position="269"/>
        <end position="290"/>
    </location>
</feature>
<proteinExistence type="predicted"/>
<feature type="transmembrane region" description="Helical" evidence="1">
    <location>
        <begin position="239"/>
        <end position="257"/>
    </location>
</feature>
<feature type="transmembrane region" description="Helical" evidence="1">
    <location>
        <begin position="76"/>
        <end position="95"/>
    </location>
</feature>
<organism evidence="2 3">
    <name type="scientific">Botryotinia calthae</name>
    <dbReference type="NCBI Taxonomy" id="38488"/>
    <lineage>
        <taxon>Eukaryota</taxon>
        <taxon>Fungi</taxon>
        <taxon>Dikarya</taxon>
        <taxon>Ascomycota</taxon>
        <taxon>Pezizomycotina</taxon>
        <taxon>Leotiomycetes</taxon>
        <taxon>Helotiales</taxon>
        <taxon>Sclerotiniaceae</taxon>
        <taxon>Botryotinia</taxon>
    </lineage>
</organism>
<feature type="transmembrane region" description="Helical" evidence="1">
    <location>
        <begin position="393"/>
        <end position="412"/>
    </location>
</feature>
<comment type="caution">
    <text evidence="2">The sequence shown here is derived from an EMBL/GenBank/DDBJ whole genome shotgun (WGS) entry which is preliminary data.</text>
</comment>
<gene>
    <name evidence="2" type="ORF">BOTCAL_0134g00050</name>
</gene>
<keyword evidence="1" id="KW-1133">Transmembrane helix</keyword>
<feature type="transmembrane region" description="Helical" evidence="1">
    <location>
        <begin position="311"/>
        <end position="333"/>
    </location>
</feature>
<reference evidence="2 3" key="1">
    <citation type="submission" date="2017-11" db="EMBL/GenBank/DDBJ databases">
        <title>Comparative genomics of Botrytis spp.</title>
        <authorList>
            <person name="Valero-Jimenez C.A."/>
            <person name="Tapia P."/>
            <person name="Veloso J."/>
            <person name="Silva-Moreno E."/>
            <person name="Staats M."/>
            <person name="Valdes J.H."/>
            <person name="Van Kan J.A.L."/>
        </authorList>
    </citation>
    <scope>NUCLEOTIDE SEQUENCE [LARGE SCALE GENOMIC DNA]</scope>
    <source>
        <strain evidence="2 3">MUCL2830</strain>
    </source>
</reference>
<dbReference type="PANTHER" id="PTHR37490">
    <property type="entry name" value="EXPRESSED PROTEIN"/>
    <property type="match status" value="1"/>
</dbReference>
<keyword evidence="1" id="KW-0812">Transmembrane</keyword>
<keyword evidence="1" id="KW-0472">Membrane</keyword>
<accession>A0A4Y8D3H7</accession>
<dbReference type="Proteomes" id="UP000297299">
    <property type="component" value="Unassembled WGS sequence"/>
</dbReference>
<dbReference type="OrthoDB" id="28755at2759"/>
<dbReference type="PANTHER" id="PTHR37490:SF1">
    <property type="entry name" value="GLYCOSYLTRANSFERASE 2-LIKE DOMAIN-CONTAINING PROTEIN"/>
    <property type="match status" value="1"/>
</dbReference>
<feature type="transmembrane region" description="Helical" evidence="1">
    <location>
        <begin position="146"/>
        <end position="166"/>
    </location>
</feature>
<protein>
    <submittedName>
        <fullName evidence="2">Uncharacterized protein</fullName>
    </submittedName>
</protein>
<dbReference type="EMBL" id="PHWZ01000134">
    <property type="protein sequence ID" value="TEY66034.1"/>
    <property type="molecule type" value="Genomic_DNA"/>
</dbReference>
<evidence type="ECO:0000313" key="3">
    <source>
        <dbReference type="Proteomes" id="UP000297299"/>
    </source>
</evidence>
<evidence type="ECO:0000313" key="2">
    <source>
        <dbReference type="EMBL" id="TEY66034.1"/>
    </source>
</evidence>
<feature type="transmembrane region" description="Helical" evidence="1">
    <location>
        <begin position="198"/>
        <end position="218"/>
    </location>
</feature>
<dbReference type="AlphaFoldDB" id="A0A4Y8D3H7"/>
<feature type="transmembrane region" description="Helical" evidence="1">
    <location>
        <begin position="339"/>
        <end position="358"/>
    </location>
</feature>
<name>A0A4Y8D3H7_9HELO</name>
<evidence type="ECO:0000256" key="1">
    <source>
        <dbReference type="SAM" id="Phobius"/>
    </source>
</evidence>
<sequence>MESNDYGILGTHLYPAVETDLENTLDELKEGFSLNTCAFESSNDIENLSLGKPVIWIFSSSILIYVNKLLLVQSGFPLAVSTFYFGLLLVTFIITPRYESRIDVPSTTKGFRRTQSWFWMIPASLTSAVALPLLMEALIHLPSLPVLIMLFPLIYLMESLTLFVCFSQSRSSKRLSFETVGIAVFTTSILYNEYRLTVPGIICGIGTFTMTGLSRALFVMASHKVNDHGHQISSSYHDYNLMTTAFGLLISGFLAYTRERNILEFYPESGTLALFFISSATIVAAAFSGTNILAYTQSSFSTGKHLDARTFFAISDIVVSGLSSILVLLISLTFGPISVVSWIQITSYFLAVYCLIGYSKVNTFFENISGYIQRRLPCRLYNKNPSSTPQRTYVLILKILLTTLAIIALYALSLTQLLRLQPGPTSSMDNSYTPESSSFDIVISAYKETPESISRMLKAIKSTSYLSSHNTRVLVYTKDPTVSLSMLKNSTGADIVDRLPNLGREGGTYLNHIVTH</sequence>
<dbReference type="STRING" id="38488.A0A4Y8D3H7"/>
<feature type="transmembrane region" description="Helical" evidence="1">
    <location>
        <begin position="116"/>
        <end position="134"/>
    </location>
</feature>